<reference evidence="2" key="1">
    <citation type="journal article" date="2019" name="Int. J. Syst. Evol. Microbiol.">
        <title>The Global Catalogue of Microorganisms (GCM) 10K type strain sequencing project: providing services to taxonomists for standard genome sequencing and annotation.</title>
        <authorList>
            <consortium name="The Broad Institute Genomics Platform"/>
            <consortium name="The Broad Institute Genome Sequencing Center for Infectious Disease"/>
            <person name="Wu L."/>
            <person name="Ma J."/>
        </authorList>
    </citation>
    <scope>NUCLEOTIDE SEQUENCE [LARGE SCALE GENOMIC DNA]</scope>
    <source>
        <strain evidence="2">JCM 4816</strain>
    </source>
</reference>
<dbReference type="EMBL" id="JBHSQJ010000099">
    <property type="protein sequence ID" value="MFC5910046.1"/>
    <property type="molecule type" value="Genomic_DNA"/>
</dbReference>
<dbReference type="Proteomes" id="UP001596174">
    <property type="component" value="Unassembled WGS sequence"/>
</dbReference>
<comment type="caution">
    <text evidence="1">The sequence shown here is derived from an EMBL/GenBank/DDBJ whole genome shotgun (WGS) entry which is preliminary data.</text>
</comment>
<sequence>MLATGGVFYRAQVQPTEIDPNGDCVGTGSGSNIGCDISLTFHYTGDVAFYLLSDCVADSATSCTGTYLYLGHQPFTTTETKTVHIDGIKLTEEIDKALLKGAVSDFTGCIDKHQLSSCAWAAAMAIPPDRILKLASLARDTLDAIRGAADVDRALEDAKVVDGLGDDQGVENVEGMAAKALVSIEGEDAARATLNQRLAELLRRFSLGVDPAKGHIFNVGEMQTALRVEAERGVQLARDASGDLEWYDSAGRGYDAVGNSPAQYLDVQAFTRSITNHLLKTERTGRAVSFVPVDVSTYTADQIGQIKQFISGLSAADQARVFLVGAGG</sequence>
<gene>
    <name evidence="1" type="ORF">ACFP3V_22860</name>
</gene>
<proteinExistence type="predicted"/>
<dbReference type="RefSeq" id="WP_380586511.1">
    <property type="nucleotide sequence ID" value="NZ_JBHSQJ010000099.1"/>
</dbReference>
<evidence type="ECO:0000313" key="1">
    <source>
        <dbReference type="EMBL" id="MFC5910046.1"/>
    </source>
</evidence>
<protein>
    <recommendedName>
        <fullName evidence="3">Tox-REase-7 domain-containing protein</fullName>
    </recommendedName>
</protein>
<name>A0ABW1G876_9ACTN</name>
<accession>A0ABW1G876</accession>
<evidence type="ECO:0000313" key="2">
    <source>
        <dbReference type="Proteomes" id="UP001596174"/>
    </source>
</evidence>
<keyword evidence="2" id="KW-1185">Reference proteome</keyword>
<evidence type="ECO:0008006" key="3">
    <source>
        <dbReference type="Google" id="ProtNLM"/>
    </source>
</evidence>
<dbReference type="CDD" id="cd20726">
    <property type="entry name" value="CDI_toxin_BpE479_tRNase-like"/>
    <property type="match status" value="1"/>
</dbReference>
<organism evidence="1 2">
    <name type="scientific">Streptacidiphilus monticola</name>
    <dbReference type="NCBI Taxonomy" id="2161674"/>
    <lineage>
        <taxon>Bacteria</taxon>
        <taxon>Bacillati</taxon>
        <taxon>Actinomycetota</taxon>
        <taxon>Actinomycetes</taxon>
        <taxon>Kitasatosporales</taxon>
        <taxon>Streptomycetaceae</taxon>
        <taxon>Streptacidiphilus</taxon>
    </lineage>
</organism>